<dbReference type="Proteomes" id="UP000319263">
    <property type="component" value="Chromosome"/>
</dbReference>
<organism evidence="8 9">
    <name type="scientific">Microlunatus elymi</name>
    <dbReference type="NCBI Taxonomy" id="2596828"/>
    <lineage>
        <taxon>Bacteria</taxon>
        <taxon>Bacillati</taxon>
        <taxon>Actinomycetota</taxon>
        <taxon>Actinomycetes</taxon>
        <taxon>Propionibacteriales</taxon>
        <taxon>Propionibacteriaceae</taxon>
        <taxon>Microlunatus</taxon>
    </lineage>
</organism>
<dbReference type="SUPFAM" id="SSF88946">
    <property type="entry name" value="Sigma2 domain of RNA polymerase sigma factors"/>
    <property type="match status" value="1"/>
</dbReference>
<dbReference type="InterPro" id="IPR036388">
    <property type="entry name" value="WH-like_DNA-bd_sf"/>
</dbReference>
<evidence type="ECO:0000256" key="4">
    <source>
        <dbReference type="ARBA" id="ARBA00023125"/>
    </source>
</evidence>
<evidence type="ECO:0000313" key="9">
    <source>
        <dbReference type="Proteomes" id="UP000319263"/>
    </source>
</evidence>
<proteinExistence type="inferred from homology"/>
<dbReference type="GO" id="GO:0016987">
    <property type="term" value="F:sigma factor activity"/>
    <property type="evidence" value="ECO:0007669"/>
    <property type="project" value="UniProtKB-KW"/>
</dbReference>
<evidence type="ECO:0000259" key="7">
    <source>
        <dbReference type="Pfam" id="PF04545"/>
    </source>
</evidence>
<feature type="domain" description="RNA polymerase sigma-70 region 2" evidence="6">
    <location>
        <begin position="27"/>
        <end position="94"/>
    </location>
</feature>
<dbReference type="InterPro" id="IPR007627">
    <property type="entry name" value="RNA_pol_sigma70_r2"/>
</dbReference>
<dbReference type="InterPro" id="IPR013325">
    <property type="entry name" value="RNA_pol_sigma_r2"/>
</dbReference>
<evidence type="ECO:0000256" key="1">
    <source>
        <dbReference type="ARBA" id="ARBA00010641"/>
    </source>
</evidence>
<dbReference type="InterPro" id="IPR007630">
    <property type="entry name" value="RNA_pol_sigma70_r4"/>
</dbReference>
<evidence type="ECO:0000259" key="6">
    <source>
        <dbReference type="Pfam" id="PF04542"/>
    </source>
</evidence>
<dbReference type="GO" id="GO:0006352">
    <property type="term" value="P:DNA-templated transcription initiation"/>
    <property type="evidence" value="ECO:0007669"/>
    <property type="project" value="InterPro"/>
</dbReference>
<comment type="similarity">
    <text evidence="1">Belongs to the sigma-70 factor family. ECF subfamily.</text>
</comment>
<dbReference type="InterPro" id="IPR013324">
    <property type="entry name" value="RNA_pol_sigma_r3/r4-like"/>
</dbReference>
<dbReference type="Pfam" id="PF04542">
    <property type="entry name" value="Sigma70_r2"/>
    <property type="match status" value="1"/>
</dbReference>
<dbReference type="InterPro" id="IPR014284">
    <property type="entry name" value="RNA_pol_sigma-70_dom"/>
</dbReference>
<dbReference type="Pfam" id="PF04545">
    <property type="entry name" value="Sigma70_r4"/>
    <property type="match status" value="1"/>
</dbReference>
<dbReference type="AlphaFoldDB" id="A0A516PW50"/>
<name>A0A516PW50_9ACTN</name>
<dbReference type="PANTHER" id="PTHR43133:SF62">
    <property type="entry name" value="RNA POLYMERASE SIGMA FACTOR SIGZ"/>
    <property type="match status" value="1"/>
</dbReference>
<evidence type="ECO:0000256" key="3">
    <source>
        <dbReference type="ARBA" id="ARBA00023082"/>
    </source>
</evidence>
<evidence type="ECO:0000256" key="2">
    <source>
        <dbReference type="ARBA" id="ARBA00023015"/>
    </source>
</evidence>
<accession>A0A516PW50</accession>
<keyword evidence="4" id="KW-0238">DNA-binding</keyword>
<protein>
    <submittedName>
        <fullName evidence="8">Sigma-70 family RNA polymerase sigma factor</fullName>
    </submittedName>
</protein>
<gene>
    <name evidence="8" type="ORF">FOE78_05380</name>
</gene>
<evidence type="ECO:0000256" key="5">
    <source>
        <dbReference type="ARBA" id="ARBA00023163"/>
    </source>
</evidence>
<sequence length="190" mass="21948">MSDQDVLDASLAERFRRGDEQAFAEVYQSWSALIYTLALRSLADQADAEDITQQVFVAAWRSRTQFDPQRSALRNWLLGITRFKIADTYQRRRRDLRVVNEVIAQAHVRTLDPELAELNDTADRMVIADVLAGLEDEPRRVLRLAFFEDLTHSQIAERLQLPPGTVKSHIRRSLQKLRDRLGVELDAFRS</sequence>
<reference evidence="8 9" key="1">
    <citation type="submission" date="2019-07" db="EMBL/GenBank/DDBJ databases">
        <title>Microlunatus dokdonensis sp. nov. isolated from the rhizospheric soil of the wild plant Elymus tsukushiensis.</title>
        <authorList>
            <person name="Ghim S.-Y."/>
            <person name="Hwang Y.-J."/>
            <person name="Son J.-S."/>
            <person name="Shin J.-H."/>
        </authorList>
    </citation>
    <scope>NUCLEOTIDE SEQUENCE [LARGE SCALE GENOMIC DNA]</scope>
    <source>
        <strain evidence="8 9">KUDC0627</strain>
    </source>
</reference>
<dbReference type="InterPro" id="IPR039425">
    <property type="entry name" value="RNA_pol_sigma-70-like"/>
</dbReference>
<dbReference type="SUPFAM" id="SSF88659">
    <property type="entry name" value="Sigma3 and sigma4 domains of RNA polymerase sigma factors"/>
    <property type="match status" value="1"/>
</dbReference>
<feature type="domain" description="RNA polymerase sigma-70 region 4" evidence="7">
    <location>
        <begin position="130"/>
        <end position="178"/>
    </location>
</feature>
<keyword evidence="9" id="KW-1185">Reference proteome</keyword>
<dbReference type="KEGG" id="mik:FOE78_05380"/>
<keyword evidence="3" id="KW-0731">Sigma factor</keyword>
<dbReference type="EMBL" id="CP041692">
    <property type="protein sequence ID" value="QDP95416.1"/>
    <property type="molecule type" value="Genomic_DNA"/>
</dbReference>
<dbReference type="GO" id="GO:0003677">
    <property type="term" value="F:DNA binding"/>
    <property type="evidence" value="ECO:0007669"/>
    <property type="project" value="UniProtKB-KW"/>
</dbReference>
<dbReference type="NCBIfam" id="TIGR02937">
    <property type="entry name" value="sigma70-ECF"/>
    <property type="match status" value="1"/>
</dbReference>
<dbReference type="OrthoDB" id="5243766at2"/>
<dbReference type="RefSeq" id="WP_143985388.1">
    <property type="nucleotide sequence ID" value="NZ_CP041692.1"/>
</dbReference>
<evidence type="ECO:0000313" key="8">
    <source>
        <dbReference type="EMBL" id="QDP95416.1"/>
    </source>
</evidence>
<dbReference type="Gene3D" id="1.10.1740.10">
    <property type="match status" value="1"/>
</dbReference>
<dbReference type="Gene3D" id="1.10.10.10">
    <property type="entry name" value="Winged helix-like DNA-binding domain superfamily/Winged helix DNA-binding domain"/>
    <property type="match status" value="1"/>
</dbReference>
<keyword evidence="2" id="KW-0805">Transcription regulation</keyword>
<dbReference type="CDD" id="cd06171">
    <property type="entry name" value="Sigma70_r4"/>
    <property type="match status" value="1"/>
</dbReference>
<keyword evidence="5" id="KW-0804">Transcription</keyword>
<dbReference type="PANTHER" id="PTHR43133">
    <property type="entry name" value="RNA POLYMERASE ECF-TYPE SIGMA FACTO"/>
    <property type="match status" value="1"/>
</dbReference>